<dbReference type="GO" id="GO:0006351">
    <property type="term" value="P:DNA-templated transcription"/>
    <property type="evidence" value="ECO:0007669"/>
    <property type="project" value="TreeGrafter"/>
</dbReference>
<dbReference type="Pfam" id="PF00126">
    <property type="entry name" value="HTH_1"/>
    <property type="match status" value="1"/>
</dbReference>
<evidence type="ECO:0000256" key="4">
    <source>
        <dbReference type="ARBA" id="ARBA00023163"/>
    </source>
</evidence>
<keyword evidence="4" id="KW-0804">Transcription</keyword>
<dbReference type="RefSeq" id="WP_100858433.1">
    <property type="nucleotide sequence ID" value="NZ_PGCP01000003.1"/>
</dbReference>
<evidence type="ECO:0000256" key="2">
    <source>
        <dbReference type="ARBA" id="ARBA00023015"/>
    </source>
</evidence>
<dbReference type="PRINTS" id="PR00039">
    <property type="entry name" value="HTHLYSR"/>
</dbReference>
<dbReference type="InterPro" id="IPR036388">
    <property type="entry name" value="WH-like_DNA-bd_sf"/>
</dbReference>
<dbReference type="Gene3D" id="3.40.190.290">
    <property type="match status" value="1"/>
</dbReference>
<dbReference type="AlphaFoldDB" id="A0A2M8HE54"/>
<accession>A0A2M8HE54</accession>
<dbReference type="InterPro" id="IPR058163">
    <property type="entry name" value="LysR-type_TF_proteobact-type"/>
</dbReference>
<dbReference type="Pfam" id="PF03466">
    <property type="entry name" value="LysR_substrate"/>
    <property type="match status" value="1"/>
</dbReference>
<protein>
    <submittedName>
        <fullName evidence="6">LysR family transcriptional regulator</fullName>
    </submittedName>
</protein>
<dbReference type="InterPro" id="IPR000847">
    <property type="entry name" value="LysR_HTH_N"/>
</dbReference>
<evidence type="ECO:0000256" key="3">
    <source>
        <dbReference type="ARBA" id="ARBA00023125"/>
    </source>
</evidence>
<evidence type="ECO:0000259" key="5">
    <source>
        <dbReference type="PROSITE" id="PS50931"/>
    </source>
</evidence>
<name>A0A2M8HE54_9GAMM</name>
<keyword evidence="7" id="KW-1185">Reference proteome</keyword>
<sequence length="297" mass="32721">MNKITALNVFRRVVEMGTFKAAADDLCLSQAAVSKNINELEEFLGIALINRTTRRMSVTESGMAYYGQICNVLDQLAAADQSIMASSFTPRGRLRVSVPMSYGLIKINPLICEFKRRYPDISIEVILSDTYVDMVDQGIDVVIRGGSALDDSTLRSRPLCQIRRILCASPDYLAGAGKLTHPEDLQAHHCLVYSLSSSPRKWFFSQGEQGVVVTLRSSSYAVNNGLALKQAALHGLGVVLIPEEIVATELAAGTLIPLIPEWKPDTHSLFAVYPFHKEQSQQVRLFIDFIAGSLQSQ</sequence>
<comment type="caution">
    <text evidence="6">The sequence shown here is derived from an EMBL/GenBank/DDBJ whole genome shotgun (WGS) entry which is preliminary data.</text>
</comment>
<dbReference type="CDD" id="cd08422">
    <property type="entry name" value="PBP2_CrgA_like"/>
    <property type="match status" value="1"/>
</dbReference>
<feature type="domain" description="HTH lysR-type" evidence="5">
    <location>
        <begin position="1"/>
        <end position="59"/>
    </location>
</feature>
<dbReference type="OrthoDB" id="9815676at2"/>
<dbReference type="GO" id="GO:0043565">
    <property type="term" value="F:sequence-specific DNA binding"/>
    <property type="evidence" value="ECO:0007669"/>
    <property type="project" value="TreeGrafter"/>
</dbReference>
<evidence type="ECO:0000313" key="7">
    <source>
        <dbReference type="Proteomes" id="UP000232060"/>
    </source>
</evidence>
<dbReference type="SUPFAM" id="SSF53850">
    <property type="entry name" value="Periplasmic binding protein-like II"/>
    <property type="match status" value="1"/>
</dbReference>
<evidence type="ECO:0000313" key="6">
    <source>
        <dbReference type="EMBL" id="PJC94843.1"/>
    </source>
</evidence>
<comment type="similarity">
    <text evidence="1">Belongs to the LysR transcriptional regulatory family.</text>
</comment>
<keyword evidence="2" id="KW-0805">Transcription regulation</keyword>
<dbReference type="PANTHER" id="PTHR30537">
    <property type="entry name" value="HTH-TYPE TRANSCRIPTIONAL REGULATOR"/>
    <property type="match status" value="1"/>
</dbReference>
<dbReference type="GO" id="GO:0003700">
    <property type="term" value="F:DNA-binding transcription factor activity"/>
    <property type="evidence" value="ECO:0007669"/>
    <property type="project" value="InterPro"/>
</dbReference>
<reference evidence="6 7" key="1">
    <citation type="submission" date="2017-11" db="EMBL/GenBank/DDBJ databases">
        <title>Draft genome sequence of environmental isolate Aeromonas lusitania sp. nov. MDC 2473.</title>
        <authorList>
            <person name="Colston S.M."/>
            <person name="Navarro A."/>
            <person name="Martinez-Murcia A.J."/>
            <person name="Graf J."/>
        </authorList>
    </citation>
    <scope>NUCLEOTIDE SEQUENCE [LARGE SCALE GENOMIC DNA]</scope>
    <source>
        <strain evidence="6 7">MDC 2473</strain>
    </source>
</reference>
<evidence type="ECO:0000256" key="1">
    <source>
        <dbReference type="ARBA" id="ARBA00009437"/>
    </source>
</evidence>
<dbReference type="PANTHER" id="PTHR30537:SF5">
    <property type="entry name" value="HTH-TYPE TRANSCRIPTIONAL ACTIVATOR TTDR-RELATED"/>
    <property type="match status" value="1"/>
</dbReference>
<dbReference type="SUPFAM" id="SSF46785">
    <property type="entry name" value="Winged helix' DNA-binding domain"/>
    <property type="match status" value="1"/>
</dbReference>
<gene>
    <name evidence="6" type="ORF">CUC44_02575</name>
</gene>
<dbReference type="Gene3D" id="1.10.10.10">
    <property type="entry name" value="Winged helix-like DNA-binding domain superfamily/Winged helix DNA-binding domain"/>
    <property type="match status" value="1"/>
</dbReference>
<proteinExistence type="inferred from homology"/>
<dbReference type="InterPro" id="IPR036390">
    <property type="entry name" value="WH_DNA-bd_sf"/>
</dbReference>
<dbReference type="Proteomes" id="UP000232060">
    <property type="component" value="Unassembled WGS sequence"/>
</dbReference>
<dbReference type="InterPro" id="IPR005119">
    <property type="entry name" value="LysR_subst-bd"/>
</dbReference>
<dbReference type="EMBL" id="PGCP01000003">
    <property type="protein sequence ID" value="PJC94843.1"/>
    <property type="molecule type" value="Genomic_DNA"/>
</dbReference>
<dbReference type="FunFam" id="1.10.10.10:FF:000001">
    <property type="entry name" value="LysR family transcriptional regulator"/>
    <property type="match status" value="1"/>
</dbReference>
<dbReference type="PROSITE" id="PS50931">
    <property type="entry name" value="HTH_LYSR"/>
    <property type="match status" value="1"/>
</dbReference>
<keyword evidence="3" id="KW-0238">DNA-binding</keyword>
<organism evidence="6 7">
    <name type="scientific">Aeromonas lusitana</name>
    <dbReference type="NCBI Taxonomy" id="931529"/>
    <lineage>
        <taxon>Bacteria</taxon>
        <taxon>Pseudomonadati</taxon>
        <taxon>Pseudomonadota</taxon>
        <taxon>Gammaproteobacteria</taxon>
        <taxon>Aeromonadales</taxon>
        <taxon>Aeromonadaceae</taxon>
        <taxon>Aeromonas</taxon>
    </lineage>
</organism>